<keyword evidence="3" id="KW-1185">Reference proteome</keyword>
<evidence type="ECO:0000313" key="2">
    <source>
        <dbReference type="EMBL" id="KRR18801.1"/>
    </source>
</evidence>
<dbReference type="Gene3D" id="3.40.50.150">
    <property type="entry name" value="Vaccinia Virus protein VP39"/>
    <property type="match status" value="1"/>
</dbReference>
<name>A0A0R3MFF6_9BRAD</name>
<dbReference type="RefSeq" id="WP_057846988.1">
    <property type="nucleotide sequence ID" value="NZ_LLYA01000192.1"/>
</dbReference>
<dbReference type="OrthoDB" id="9795634at2"/>
<dbReference type="GO" id="GO:0032259">
    <property type="term" value="P:methylation"/>
    <property type="evidence" value="ECO:0007669"/>
    <property type="project" value="UniProtKB-KW"/>
</dbReference>
<dbReference type="InterPro" id="IPR013216">
    <property type="entry name" value="Methyltransf_11"/>
</dbReference>
<evidence type="ECO:0000259" key="1">
    <source>
        <dbReference type="Pfam" id="PF08241"/>
    </source>
</evidence>
<dbReference type="Proteomes" id="UP000052023">
    <property type="component" value="Unassembled WGS sequence"/>
</dbReference>
<dbReference type="SUPFAM" id="SSF53335">
    <property type="entry name" value="S-adenosyl-L-methionine-dependent methyltransferases"/>
    <property type="match status" value="1"/>
</dbReference>
<dbReference type="Pfam" id="PF08241">
    <property type="entry name" value="Methyltransf_11"/>
    <property type="match status" value="1"/>
</dbReference>
<feature type="domain" description="Methyltransferase type 11" evidence="1">
    <location>
        <begin position="42"/>
        <end position="135"/>
    </location>
</feature>
<dbReference type="GO" id="GO:0008757">
    <property type="term" value="F:S-adenosylmethionine-dependent methyltransferase activity"/>
    <property type="evidence" value="ECO:0007669"/>
    <property type="project" value="InterPro"/>
</dbReference>
<keyword evidence="2" id="KW-0489">Methyltransferase</keyword>
<keyword evidence="2" id="KW-0808">Transferase</keyword>
<proteinExistence type="predicted"/>
<dbReference type="AlphaFoldDB" id="A0A0R3MFF6"/>
<organism evidence="2 3">
    <name type="scientific">Bradyrhizobium retamae</name>
    <dbReference type="NCBI Taxonomy" id="1300035"/>
    <lineage>
        <taxon>Bacteria</taxon>
        <taxon>Pseudomonadati</taxon>
        <taxon>Pseudomonadota</taxon>
        <taxon>Alphaproteobacteria</taxon>
        <taxon>Hyphomicrobiales</taxon>
        <taxon>Nitrobacteraceae</taxon>
        <taxon>Bradyrhizobium</taxon>
    </lineage>
</organism>
<protein>
    <submittedName>
        <fullName evidence="2">Methyltransferase type 11</fullName>
    </submittedName>
</protein>
<reference evidence="2 3" key="1">
    <citation type="submission" date="2014-03" db="EMBL/GenBank/DDBJ databases">
        <title>Bradyrhizobium valentinum sp. nov., isolated from effective nodules of Lupinus mariae-josephae, a lupine endemic of basic-lime soils in Eastern Spain.</title>
        <authorList>
            <person name="Duran D."/>
            <person name="Rey L."/>
            <person name="Navarro A."/>
            <person name="Busquets A."/>
            <person name="Imperial J."/>
            <person name="Ruiz-Argueso T."/>
        </authorList>
    </citation>
    <scope>NUCLEOTIDE SEQUENCE [LARGE SCALE GENOMIC DNA]</scope>
    <source>
        <strain evidence="2 3">Ro19</strain>
    </source>
</reference>
<accession>A0A0R3MFF6</accession>
<comment type="caution">
    <text evidence="2">The sequence shown here is derived from an EMBL/GenBank/DDBJ whole genome shotgun (WGS) entry which is preliminary data.</text>
</comment>
<dbReference type="CDD" id="cd02440">
    <property type="entry name" value="AdoMet_MTases"/>
    <property type="match status" value="1"/>
</dbReference>
<dbReference type="PANTHER" id="PTHR43591">
    <property type="entry name" value="METHYLTRANSFERASE"/>
    <property type="match status" value="1"/>
</dbReference>
<sequence length="262" mass="28108">MSAPTIKFGDGAVYELMMGKWSGLAGRAFIDWLSPPPNLRWVDIGCGNGAFTQLLVEHCAPITVEGVDPSEGQLAFARERLATPVAKFRQGDAMALPFADGTFDAAVMALVVFFIPDPARGVAEMARVVRPAGLAAAYVWDVVSGGGPSEAIIIQMKGMGFTPPRAPKAEASTPEGLHALWTRAGFADIEARVLRTRRTFDDFEDYWSTTIAAPNLAPMLTTMASADVTQLKSRVREQVPIEASGRVSIEARANAIFGRRPG</sequence>
<evidence type="ECO:0000313" key="3">
    <source>
        <dbReference type="Proteomes" id="UP000052023"/>
    </source>
</evidence>
<dbReference type="InterPro" id="IPR029063">
    <property type="entry name" value="SAM-dependent_MTases_sf"/>
</dbReference>
<gene>
    <name evidence="2" type="ORF">CQ13_10200</name>
</gene>
<dbReference type="EMBL" id="LLYA01000192">
    <property type="protein sequence ID" value="KRR18801.1"/>
    <property type="molecule type" value="Genomic_DNA"/>
</dbReference>